<accession>A0ABU7IN52</accession>
<organism evidence="1 2">
    <name type="scientific">Maribacter flavus</name>
    <dbReference type="NCBI Taxonomy" id="1658664"/>
    <lineage>
        <taxon>Bacteria</taxon>
        <taxon>Pseudomonadati</taxon>
        <taxon>Bacteroidota</taxon>
        <taxon>Flavobacteriia</taxon>
        <taxon>Flavobacteriales</taxon>
        <taxon>Flavobacteriaceae</taxon>
        <taxon>Maribacter</taxon>
    </lineage>
</organism>
<proteinExistence type="predicted"/>
<sequence>MVCGKKGDTYFSVEEYKRPKFKQEFQPITETFKVNDSITVKGKAVAFAGSNITDAKVVYRVKRQVQYPTWWYWRRPGYY</sequence>
<dbReference type="RefSeq" id="WP_330072575.1">
    <property type="nucleotide sequence ID" value="NZ_JAZDDF010000131.1"/>
</dbReference>
<gene>
    <name evidence="1" type="ORF">V1H85_18135</name>
</gene>
<evidence type="ECO:0000313" key="2">
    <source>
        <dbReference type="Proteomes" id="UP001343698"/>
    </source>
</evidence>
<feature type="non-terminal residue" evidence="1">
    <location>
        <position position="79"/>
    </location>
</feature>
<reference evidence="1 2" key="1">
    <citation type="submission" date="2024-01" db="EMBL/GenBank/DDBJ databases">
        <title>Maribacter spp. originated from different algae showed divergent polysaccharides utilization ability.</title>
        <authorList>
            <person name="Wang H."/>
            <person name="Wu Y."/>
        </authorList>
    </citation>
    <scope>NUCLEOTIDE SEQUENCE [LARGE SCALE GENOMIC DNA]</scope>
    <source>
        <strain evidence="1 2">KPT27_14</strain>
    </source>
</reference>
<comment type="caution">
    <text evidence="1">The sequence shown here is derived from an EMBL/GenBank/DDBJ whole genome shotgun (WGS) entry which is preliminary data.</text>
</comment>
<evidence type="ECO:0000313" key="1">
    <source>
        <dbReference type="EMBL" id="MEE1974378.1"/>
    </source>
</evidence>
<feature type="non-terminal residue" evidence="1">
    <location>
        <position position="1"/>
    </location>
</feature>
<dbReference type="EMBL" id="JAZDDF010000131">
    <property type="protein sequence ID" value="MEE1974378.1"/>
    <property type="molecule type" value="Genomic_DNA"/>
</dbReference>
<dbReference type="Proteomes" id="UP001343698">
    <property type="component" value="Unassembled WGS sequence"/>
</dbReference>
<protein>
    <submittedName>
        <fullName evidence="1">Uncharacterized protein</fullName>
    </submittedName>
</protein>
<name>A0ABU7IN52_9FLAO</name>
<keyword evidence="2" id="KW-1185">Reference proteome</keyword>